<dbReference type="GO" id="GO:0003910">
    <property type="term" value="F:DNA ligase (ATP) activity"/>
    <property type="evidence" value="ECO:0007669"/>
    <property type="project" value="UniProtKB-EC"/>
</dbReference>
<dbReference type="AlphaFoldDB" id="A0AAN8JZI7"/>
<dbReference type="CDD" id="cd07968">
    <property type="entry name" value="OBF_DNA_ligase_IV"/>
    <property type="match status" value="1"/>
</dbReference>
<evidence type="ECO:0000256" key="15">
    <source>
        <dbReference type="RuleBase" id="RU000617"/>
    </source>
</evidence>
<dbReference type="Gene3D" id="3.40.50.10190">
    <property type="entry name" value="BRCT domain"/>
    <property type="match status" value="2"/>
</dbReference>
<dbReference type="GO" id="GO:0005958">
    <property type="term" value="C:DNA-dependent protein kinase-DNA ligase 4 complex"/>
    <property type="evidence" value="ECO:0007669"/>
    <property type="project" value="TreeGrafter"/>
</dbReference>
<dbReference type="SUPFAM" id="SSF56091">
    <property type="entry name" value="DNA ligase/mRNA capping enzyme, catalytic domain"/>
    <property type="match status" value="1"/>
</dbReference>
<keyword evidence="20" id="KW-1185">Reference proteome</keyword>
<keyword evidence="8 15" id="KW-0227">DNA damage</keyword>
<dbReference type="InterPro" id="IPR012340">
    <property type="entry name" value="NA-bd_OB-fold"/>
</dbReference>
<evidence type="ECO:0000256" key="3">
    <source>
        <dbReference type="ARBA" id="ARBA00007572"/>
    </source>
</evidence>
<comment type="similarity">
    <text evidence="3 16">Belongs to the ATP-dependent DNA ligase family.</text>
</comment>
<keyword evidence="6" id="KW-0677">Repeat</keyword>
<comment type="catalytic activity">
    <reaction evidence="14 15">
        <text>ATP + (deoxyribonucleotide)n-3'-hydroxyl + 5'-phospho-(deoxyribonucleotide)m = (deoxyribonucleotide)n+m + AMP + diphosphate.</text>
        <dbReference type="EC" id="6.5.1.1"/>
    </reaction>
</comment>
<dbReference type="NCBIfam" id="TIGR00574">
    <property type="entry name" value="dnl1"/>
    <property type="match status" value="1"/>
</dbReference>
<dbReference type="Gene3D" id="1.10.3260.10">
    <property type="entry name" value="DNA ligase, ATP-dependent, N-terminal domain"/>
    <property type="match status" value="1"/>
</dbReference>
<evidence type="ECO:0000256" key="4">
    <source>
        <dbReference type="ARBA" id="ARBA00022598"/>
    </source>
</evidence>
<keyword evidence="11 15" id="KW-0233">DNA recombination</keyword>
<dbReference type="InterPro" id="IPR044125">
    <property type="entry name" value="Adenylation_DNA_ligase_IV"/>
</dbReference>
<dbReference type="SMART" id="SM00292">
    <property type="entry name" value="BRCT"/>
    <property type="match status" value="2"/>
</dbReference>
<sequence>MATSSVDPATVASKVGFAELCGLLEKISKTQGNDKKKKVLKEFVDLWRNYHTELHADNPDLPDSFYPAMRLLLPHLDKERLAYGIKEHMLAKLLIEVLCLGKESPDATKLLNFKAPKTVRGEAGDFANVAFYVLKNRCPDKGTLTILEVNDCLDAIANNNAAKKKEPVRKNILHLLKNLSAVEQKWLIRMIVKELKVGLSQASMLSVYHADAEELYNVNNNLEKVCRLLRDPAVRAHEIGISIFSPFTPMLGERGSPEKVEKLMEGKMYFIETKFDGERMLLHKNDETYKYFSRSGKEYTHVFGSNPYDGSLTPYITNCFKPGVRSCILDGEMLGYHAETKTYGTKAEKFDIKSKELAETKGYQACLQVFDILLFNDKVLTNLPLRERLKYIEKVFNPTEGRFLISSVKEAHNNQDCADALNEAIDGREEGIMVKNPESVYKPNTRKGGWFKIKPEYIGGLMDELDIVIVGGYFGVGHRSGMMSHFMCAVAVPGEDGEKPTIFHSFCKVGSGYSKKELIDFNKKLADHWQVFDKRNPPECLQLAPGFKEKPDAWIHPSNSSIVQVKAAEITDSDKYRTGCTLRFPRVECFRDDKPWFECLTTTELEELRQKSGGKLAGSRYELGDAEPVKKKRKVVSRVVRPTLGSRFKAVDTSDITQISKMLEGKEICIINGSSDWSKSELEKKVVEFGGTITQNPGTSTFCVLAEKIAVRVTNLIKRDLYDIVKVSWFVKCINGEKWIPWTPGDMIHTSPASLRKFKLDYDEYGDSYTEDTTEQQLQDVFDKMKELSDDDVIEGKDIAAIEDDYFPDDSPYGLFRTCRIYVDNNLVLGDISTKIPNSSLDLLALELRFFGAVLSEKLDDHVSHVLVDKSDFSRVGQLREVRRRKSKKFHIVNEDWVRSCLEEGEITNERKYEPDVVVPT</sequence>
<evidence type="ECO:0000256" key="7">
    <source>
        <dbReference type="ARBA" id="ARBA00022741"/>
    </source>
</evidence>
<organism evidence="19 20">
    <name type="scientific">Patella caerulea</name>
    <name type="common">Rayed Mediterranean limpet</name>
    <dbReference type="NCBI Taxonomy" id="87958"/>
    <lineage>
        <taxon>Eukaryota</taxon>
        <taxon>Metazoa</taxon>
        <taxon>Spiralia</taxon>
        <taxon>Lophotrochozoa</taxon>
        <taxon>Mollusca</taxon>
        <taxon>Gastropoda</taxon>
        <taxon>Patellogastropoda</taxon>
        <taxon>Patelloidea</taxon>
        <taxon>Patellidae</taxon>
        <taxon>Patella</taxon>
    </lineage>
</organism>
<dbReference type="CDD" id="cd17717">
    <property type="entry name" value="BRCT_DNA_ligase_IV_rpt2"/>
    <property type="match status" value="1"/>
</dbReference>
<dbReference type="InterPro" id="IPR036420">
    <property type="entry name" value="BRCT_dom_sf"/>
</dbReference>
<name>A0AAN8JZI7_PATCE</name>
<evidence type="ECO:0000256" key="1">
    <source>
        <dbReference type="ARBA" id="ARBA00001946"/>
    </source>
</evidence>
<dbReference type="GO" id="GO:0046872">
    <property type="term" value="F:metal ion binding"/>
    <property type="evidence" value="ECO:0007669"/>
    <property type="project" value="UniProtKB-KW"/>
</dbReference>
<dbReference type="FunFam" id="2.40.50.140:FF:000150">
    <property type="entry name" value="DNA ligase"/>
    <property type="match status" value="1"/>
</dbReference>
<evidence type="ECO:0000256" key="5">
    <source>
        <dbReference type="ARBA" id="ARBA00022723"/>
    </source>
</evidence>
<dbReference type="FunFam" id="3.30.470.30:FF:000008">
    <property type="entry name" value="DNA ligase"/>
    <property type="match status" value="1"/>
</dbReference>
<dbReference type="InterPro" id="IPR029710">
    <property type="entry name" value="LIG4"/>
</dbReference>
<dbReference type="PROSITE" id="PS50172">
    <property type="entry name" value="BRCT"/>
    <property type="match status" value="2"/>
</dbReference>
<comment type="subcellular location">
    <subcellularLocation>
        <location evidence="2">Nucleus</location>
    </subcellularLocation>
</comment>
<dbReference type="SUPFAM" id="SSF50249">
    <property type="entry name" value="Nucleic acid-binding proteins"/>
    <property type="match status" value="1"/>
</dbReference>
<evidence type="ECO:0000256" key="10">
    <source>
        <dbReference type="ARBA" id="ARBA00022842"/>
    </source>
</evidence>
<accession>A0AAN8JZI7</accession>
<dbReference type="GO" id="GO:0006303">
    <property type="term" value="P:double-strand break repair via nonhomologous end joining"/>
    <property type="evidence" value="ECO:0007669"/>
    <property type="project" value="TreeGrafter"/>
</dbReference>
<dbReference type="SUPFAM" id="SSF52113">
    <property type="entry name" value="BRCT domain"/>
    <property type="match status" value="2"/>
</dbReference>
<evidence type="ECO:0000256" key="6">
    <source>
        <dbReference type="ARBA" id="ARBA00022737"/>
    </source>
</evidence>
<dbReference type="Proteomes" id="UP001347796">
    <property type="component" value="Unassembled WGS sequence"/>
</dbReference>
<dbReference type="SUPFAM" id="SSF117018">
    <property type="entry name" value="ATP-dependent DNA ligase DNA-binding domain"/>
    <property type="match status" value="1"/>
</dbReference>
<comment type="cofactor">
    <cofactor evidence="1">
        <name>Mg(2+)</name>
        <dbReference type="ChEBI" id="CHEBI:18420"/>
    </cofactor>
</comment>
<keyword evidence="5" id="KW-0479">Metal-binding</keyword>
<proteinExistence type="inferred from homology"/>
<keyword evidence="4 15" id="KW-0436">Ligase</keyword>
<dbReference type="GO" id="GO:0005524">
    <property type="term" value="F:ATP binding"/>
    <property type="evidence" value="ECO:0007669"/>
    <property type="project" value="UniProtKB-KW"/>
</dbReference>
<evidence type="ECO:0000256" key="14">
    <source>
        <dbReference type="ARBA" id="ARBA00034003"/>
    </source>
</evidence>
<dbReference type="FunFam" id="3.40.50.10190:FF:000027">
    <property type="entry name" value="DNA ligase"/>
    <property type="match status" value="1"/>
</dbReference>
<dbReference type="EC" id="6.5.1.1" evidence="15"/>
<dbReference type="Gene3D" id="2.40.50.140">
    <property type="entry name" value="Nucleic acid-binding proteins"/>
    <property type="match status" value="1"/>
</dbReference>
<gene>
    <name evidence="19" type="ORF">SNE40_005144</name>
</gene>
<dbReference type="InterPro" id="IPR012308">
    <property type="entry name" value="DNA_ligase_ATP-dep_N"/>
</dbReference>
<dbReference type="CDD" id="cd07903">
    <property type="entry name" value="Adenylation_DNA_ligase_IV"/>
    <property type="match status" value="1"/>
</dbReference>
<evidence type="ECO:0000256" key="11">
    <source>
        <dbReference type="ARBA" id="ARBA00023172"/>
    </source>
</evidence>
<feature type="domain" description="ATP-dependent DNA ligase family profile" evidence="17">
    <location>
        <begin position="358"/>
        <end position="492"/>
    </location>
</feature>
<feature type="domain" description="BRCT" evidence="18">
    <location>
        <begin position="811"/>
        <end position="915"/>
    </location>
</feature>
<keyword evidence="7 15" id="KW-0547">Nucleotide-binding</keyword>
<dbReference type="Pfam" id="PF01068">
    <property type="entry name" value="DNA_ligase_A_M"/>
    <property type="match status" value="1"/>
</dbReference>
<dbReference type="InterPro" id="IPR012310">
    <property type="entry name" value="DNA_ligase_ATP-dep_cent"/>
</dbReference>
<keyword evidence="10" id="KW-0460">Magnesium</keyword>
<dbReference type="EMBL" id="JAZGQO010000003">
    <property type="protein sequence ID" value="KAK6189104.1"/>
    <property type="molecule type" value="Genomic_DNA"/>
</dbReference>
<dbReference type="Pfam" id="PF04679">
    <property type="entry name" value="DNA_ligase_A_C"/>
    <property type="match status" value="1"/>
</dbReference>
<reference evidence="19 20" key="1">
    <citation type="submission" date="2024-01" db="EMBL/GenBank/DDBJ databases">
        <title>The genome of the rayed Mediterranean limpet Patella caerulea (Linnaeus, 1758).</title>
        <authorList>
            <person name="Anh-Thu Weber A."/>
            <person name="Halstead-Nussloch G."/>
        </authorList>
    </citation>
    <scope>NUCLEOTIDE SEQUENCE [LARGE SCALE GENOMIC DNA]</scope>
    <source>
        <strain evidence="19">AATW-2023a</strain>
        <tissue evidence="19">Whole specimen</tissue>
    </source>
</reference>
<evidence type="ECO:0000259" key="18">
    <source>
        <dbReference type="PROSITE" id="PS50172"/>
    </source>
</evidence>
<evidence type="ECO:0000256" key="8">
    <source>
        <dbReference type="ARBA" id="ARBA00022763"/>
    </source>
</evidence>
<keyword evidence="12 15" id="KW-0234">DNA repair</keyword>
<dbReference type="PROSITE" id="PS50160">
    <property type="entry name" value="DNA_LIGASE_A3"/>
    <property type="match status" value="1"/>
</dbReference>
<dbReference type="InterPro" id="IPR016059">
    <property type="entry name" value="DNA_ligase_ATP-dep_CS"/>
</dbReference>
<dbReference type="PROSITE" id="PS00333">
    <property type="entry name" value="DNA_LIGASE_A2"/>
    <property type="match status" value="1"/>
</dbReference>
<dbReference type="Pfam" id="PF04675">
    <property type="entry name" value="DNA_ligase_A_N"/>
    <property type="match status" value="1"/>
</dbReference>
<feature type="domain" description="BRCT" evidence="18">
    <location>
        <begin position="658"/>
        <end position="741"/>
    </location>
</feature>
<keyword evidence="9 15" id="KW-0067">ATP-binding</keyword>
<evidence type="ECO:0000256" key="2">
    <source>
        <dbReference type="ARBA" id="ARBA00004123"/>
    </source>
</evidence>
<dbReference type="GO" id="GO:0006297">
    <property type="term" value="P:nucleotide-excision repair, DNA gap filling"/>
    <property type="evidence" value="ECO:0007669"/>
    <property type="project" value="TreeGrafter"/>
</dbReference>
<dbReference type="PROSITE" id="PS00697">
    <property type="entry name" value="DNA_LIGASE_A1"/>
    <property type="match status" value="1"/>
</dbReference>
<comment type="caution">
    <text evidence="19">The sequence shown here is derived from an EMBL/GenBank/DDBJ whole genome shotgun (WGS) entry which is preliminary data.</text>
</comment>
<evidence type="ECO:0000313" key="19">
    <source>
        <dbReference type="EMBL" id="KAK6189104.1"/>
    </source>
</evidence>
<dbReference type="Pfam" id="PF00533">
    <property type="entry name" value="BRCT"/>
    <property type="match status" value="2"/>
</dbReference>
<dbReference type="GO" id="GO:0003677">
    <property type="term" value="F:DNA binding"/>
    <property type="evidence" value="ECO:0007669"/>
    <property type="project" value="InterPro"/>
</dbReference>
<dbReference type="InterPro" id="IPR000977">
    <property type="entry name" value="DNA_ligase_ATP-dep"/>
</dbReference>
<dbReference type="GO" id="GO:0006310">
    <property type="term" value="P:DNA recombination"/>
    <property type="evidence" value="ECO:0007669"/>
    <property type="project" value="UniProtKB-KW"/>
</dbReference>
<evidence type="ECO:0000256" key="12">
    <source>
        <dbReference type="ARBA" id="ARBA00023204"/>
    </source>
</evidence>
<keyword evidence="13" id="KW-0539">Nucleus</keyword>
<dbReference type="Pfam" id="PF11411">
    <property type="entry name" value="DNA_ligase_IV"/>
    <property type="match status" value="1"/>
</dbReference>
<evidence type="ECO:0000256" key="13">
    <source>
        <dbReference type="ARBA" id="ARBA00023242"/>
    </source>
</evidence>
<evidence type="ECO:0000313" key="20">
    <source>
        <dbReference type="Proteomes" id="UP001347796"/>
    </source>
</evidence>
<dbReference type="GO" id="GO:0032807">
    <property type="term" value="C:DNA ligase IV complex"/>
    <property type="evidence" value="ECO:0007669"/>
    <property type="project" value="TreeGrafter"/>
</dbReference>
<evidence type="ECO:0000256" key="9">
    <source>
        <dbReference type="ARBA" id="ARBA00022840"/>
    </source>
</evidence>
<dbReference type="InterPro" id="IPR001357">
    <property type="entry name" value="BRCT_dom"/>
</dbReference>
<dbReference type="InterPro" id="IPR021536">
    <property type="entry name" value="DNA_ligase_IV_dom"/>
</dbReference>
<dbReference type="InterPro" id="IPR036599">
    <property type="entry name" value="DNA_ligase_N_sf"/>
</dbReference>
<dbReference type="InterPro" id="IPR012309">
    <property type="entry name" value="DNA_ligase_ATP-dep_C"/>
</dbReference>
<dbReference type="Gene3D" id="3.30.470.30">
    <property type="entry name" value="DNA ligase/mRNA capping enzyme"/>
    <property type="match status" value="1"/>
</dbReference>
<evidence type="ECO:0000259" key="17">
    <source>
        <dbReference type="PROSITE" id="PS50160"/>
    </source>
</evidence>
<dbReference type="GO" id="GO:0071897">
    <property type="term" value="P:DNA biosynthetic process"/>
    <property type="evidence" value="ECO:0007669"/>
    <property type="project" value="InterPro"/>
</dbReference>
<protein>
    <recommendedName>
        <fullName evidence="15">DNA ligase</fullName>
        <ecNumber evidence="15">6.5.1.1</ecNumber>
    </recommendedName>
</protein>
<evidence type="ECO:0000256" key="16">
    <source>
        <dbReference type="RuleBase" id="RU004196"/>
    </source>
</evidence>
<dbReference type="CDD" id="cd17722">
    <property type="entry name" value="BRCT_DNA_ligase_IV_rpt1"/>
    <property type="match status" value="1"/>
</dbReference>
<dbReference type="PANTHER" id="PTHR45997">
    <property type="entry name" value="DNA LIGASE 4"/>
    <property type="match status" value="1"/>
</dbReference>
<dbReference type="PANTHER" id="PTHR45997:SF1">
    <property type="entry name" value="DNA LIGASE 4"/>
    <property type="match status" value="1"/>
</dbReference>